<sequence>MASQPTNTASTVVSNLKDIGSVLSGVQGVLSEFQSVARQLEDTERLRRTSTAITVINQHQYLQLIDGAYTTSIGQCEPPLNLCIGPNELQRWVFKSTVFSVSTKGCVVYEVRDTKNGLGVEAESAPDQARASTKDDVATKQAPQAKNERVFIIAGAWAGLWRKNQMVIAIVRTTENLSITAGPGCKAAYQEIKGKFVQPGARQRIGSHLGGEGFSVTAQMNESSPARMRVVLEHWDCCDTEADVLLARKDDGQVVFKKYKRPESLPEPIIRPRHYIASQKIEEEEEEEEEEGAEGEEPENTAEGQAQPAEAAAPPQDAAPPMNSLADAALAAKSGIEGVIGQLANGEEGAQQEQAAE</sequence>
<dbReference type="AlphaFoldDB" id="A0A4P9Z4H6"/>
<evidence type="ECO:0000256" key="1">
    <source>
        <dbReference type="SAM" id="MobiDB-lite"/>
    </source>
</evidence>
<evidence type="ECO:0000313" key="3">
    <source>
        <dbReference type="Proteomes" id="UP000278143"/>
    </source>
</evidence>
<keyword evidence="3" id="KW-1185">Reference proteome</keyword>
<dbReference type="EMBL" id="KZ989198">
    <property type="protein sequence ID" value="RKP27487.1"/>
    <property type="molecule type" value="Genomic_DNA"/>
</dbReference>
<name>A0A4P9Z4H6_9FUNG</name>
<feature type="region of interest" description="Disordered" evidence="1">
    <location>
        <begin position="270"/>
        <end position="326"/>
    </location>
</feature>
<dbReference type="OrthoDB" id="5587908at2759"/>
<dbReference type="Proteomes" id="UP000278143">
    <property type="component" value="Unassembled WGS sequence"/>
</dbReference>
<proteinExistence type="predicted"/>
<organism evidence="2 3">
    <name type="scientific">Syncephalis pseudoplumigaleata</name>
    <dbReference type="NCBI Taxonomy" id="1712513"/>
    <lineage>
        <taxon>Eukaryota</taxon>
        <taxon>Fungi</taxon>
        <taxon>Fungi incertae sedis</taxon>
        <taxon>Zoopagomycota</taxon>
        <taxon>Zoopagomycotina</taxon>
        <taxon>Zoopagomycetes</taxon>
        <taxon>Zoopagales</taxon>
        <taxon>Piptocephalidaceae</taxon>
        <taxon>Syncephalis</taxon>
    </lineage>
</organism>
<protein>
    <submittedName>
        <fullName evidence="2">Uncharacterized protein</fullName>
    </submittedName>
</protein>
<accession>A0A4P9Z4H6</accession>
<feature type="compositionally biased region" description="Low complexity" evidence="1">
    <location>
        <begin position="302"/>
        <end position="321"/>
    </location>
</feature>
<feature type="compositionally biased region" description="Acidic residues" evidence="1">
    <location>
        <begin position="282"/>
        <end position="300"/>
    </location>
</feature>
<feature type="region of interest" description="Disordered" evidence="1">
    <location>
        <begin position="121"/>
        <end position="140"/>
    </location>
</feature>
<evidence type="ECO:0000313" key="2">
    <source>
        <dbReference type="EMBL" id="RKP27487.1"/>
    </source>
</evidence>
<gene>
    <name evidence="2" type="ORF">SYNPS1DRAFT_26860</name>
</gene>
<reference evidence="3" key="1">
    <citation type="journal article" date="2018" name="Nat. Microbiol.">
        <title>Leveraging single-cell genomics to expand the fungal tree of life.</title>
        <authorList>
            <person name="Ahrendt S.R."/>
            <person name="Quandt C.A."/>
            <person name="Ciobanu D."/>
            <person name="Clum A."/>
            <person name="Salamov A."/>
            <person name="Andreopoulos B."/>
            <person name="Cheng J.F."/>
            <person name="Woyke T."/>
            <person name="Pelin A."/>
            <person name="Henrissat B."/>
            <person name="Reynolds N.K."/>
            <person name="Benny G.L."/>
            <person name="Smith M.E."/>
            <person name="James T.Y."/>
            <person name="Grigoriev I.V."/>
        </authorList>
    </citation>
    <scope>NUCLEOTIDE SEQUENCE [LARGE SCALE GENOMIC DNA]</scope>
    <source>
        <strain evidence="3">Benny S71-1</strain>
    </source>
</reference>